<evidence type="ECO:0000256" key="2">
    <source>
        <dbReference type="SAM" id="SignalP"/>
    </source>
</evidence>
<proteinExistence type="predicted"/>
<sequence length="189" mass="19806">MKNTTQVWTLLASLVGGALIGMPAAQAASYNSSFVTPVNPIPGAGIPTPKQVPGKEYADSPNKDQNGAADAGQSLLWDGNGGVADGFDFGDQEVDALANYGDALFYEVIHNQAALLFSTTGDGVAPILSESITGVGAVWATAAQIDANGVNDLDGLEVWGPEGVPDANRYSLLREILMVYRCMLWAEHH</sequence>
<dbReference type="RefSeq" id="WP_013325336.1">
    <property type="nucleotide sequence ID" value="NC_014501.1"/>
</dbReference>
<dbReference type="HOGENOM" id="CLU_1432382_0_0_3"/>
<feature type="chain" id="PRO_5003141143" evidence="2">
    <location>
        <begin position="28"/>
        <end position="189"/>
    </location>
</feature>
<name>E0U893_GLOV7</name>
<dbReference type="AlphaFoldDB" id="E0U893"/>
<dbReference type="EMBL" id="CP002198">
    <property type="protein sequence ID" value="ADN17298.1"/>
    <property type="molecule type" value="Genomic_DNA"/>
</dbReference>
<accession>E0U893</accession>
<dbReference type="Proteomes" id="UP000008206">
    <property type="component" value="Chromosome"/>
</dbReference>
<dbReference type="STRING" id="497965.Cyan7822_5422"/>
<protein>
    <submittedName>
        <fullName evidence="3">Uncharacterized protein</fullName>
    </submittedName>
</protein>
<feature type="region of interest" description="Disordered" evidence="1">
    <location>
        <begin position="45"/>
        <end position="72"/>
    </location>
</feature>
<dbReference type="KEGG" id="cyj:Cyan7822_5422"/>
<keyword evidence="2" id="KW-0732">Signal</keyword>
<gene>
    <name evidence="3" type="ordered locus">Cyan7822_5422</name>
</gene>
<evidence type="ECO:0000256" key="1">
    <source>
        <dbReference type="SAM" id="MobiDB-lite"/>
    </source>
</evidence>
<organism evidence="3 4">
    <name type="scientific">Gloeothece verrucosa (strain PCC 7822)</name>
    <name type="common">Cyanothece sp. (strain PCC 7822)</name>
    <dbReference type="NCBI Taxonomy" id="497965"/>
    <lineage>
        <taxon>Bacteria</taxon>
        <taxon>Bacillati</taxon>
        <taxon>Cyanobacteriota</taxon>
        <taxon>Cyanophyceae</taxon>
        <taxon>Oscillatoriophycideae</taxon>
        <taxon>Chroococcales</taxon>
        <taxon>Aphanothecaceae</taxon>
        <taxon>Gloeothece</taxon>
        <taxon>Gloeothece verrucosa</taxon>
    </lineage>
</organism>
<evidence type="ECO:0000313" key="3">
    <source>
        <dbReference type="EMBL" id="ADN17298.1"/>
    </source>
</evidence>
<keyword evidence="4" id="KW-1185">Reference proteome</keyword>
<feature type="signal peptide" evidence="2">
    <location>
        <begin position="1"/>
        <end position="27"/>
    </location>
</feature>
<evidence type="ECO:0000313" key="4">
    <source>
        <dbReference type="Proteomes" id="UP000008206"/>
    </source>
</evidence>
<reference evidence="4" key="1">
    <citation type="journal article" date="2011" name="MBio">
        <title>Novel metabolic attributes of the genus Cyanothece, comprising a group of unicellular nitrogen-fixing Cyanobacteria.</title>
        <authorList>
            <person name="Bandyopadhyay A."/>
            <person name="Elvitigala T."/>
            <person name="Welsh E."/>
            <person name="Stockel J."/>
            <person name="Liberton M."/>
            <person name="Min H."/>
            <person name="Sherman L.A."/>
            <person name="Pakrasi H.B."/>
        </authorList>
    </citation>
    <scope>NUCLEOTIDE SEQUENCE [LARGE SCALE GENOMIC DNA]</scope>
    <source>
        <strain evidence="4">PCC 7822</strain>
    </source>
</reference>